<reference evidence="1 2" key="1">
    <citation type="submission" date="2022-01" db="EMBL/GenBank/DDBJ databases">
        <title>Flavihumibacter sp. nov., isolated from sediment of a river.</title>
        <authorList>
            <person name="Liu H."/>
        </authorList>
    </citation>
    <scope>NUCLEOTIDE SEQUENCE [LARGE SCALE GENOMIC DNA]</scope>
    <source>
        <strain evidence="1 2">RY-1</strain>
    </source>
</reference>
<evidence type="ECO:0000313" key="1">
    <source>
        <dbReference type="EMBL" id="MCF1715319.1"/>
    </source>
</evidence>
<protein>
    <submittedName>
        <fullName evidence="1">Uncharacterized protein</fullName>
    </submittedName>
</protein>
<organism evidence="1 2">
    <name type="scientific">Flavihumibacter fluminis</name>
    <dbReference type="NCBI Taxonomy" id="2909236"/>
    <lineage>
        <taxon>Bacteria</taxon>
        <taxon>Pseudomonadati</taxon>
        <taxon>Bacteroidota</taxon>
        <taxon>Chitinophagia</taxon>
        <taxon>Chitinophagales</taxon>
        <taxon>Chitinophagaceae</taxon>
        <taxon>Flavihumibacter</taxon>
    </lineage>
</organism>
<proteinExistence type="predicted"/>
<evidence type="ECO:0000313" key="2">
    <source>
        <dbReference type="Proteomes" id="UP001200145"/>
    </source>
</evidence>
<dbReference type="Proteomes" id="UP001200145">
    <property type="component" value="Unassembled WGS sequence"/>
</dbReference>
<accession>A0ABS9BHX6</accession>
<sequence>MDRKAMYYSTHAIKINKDSYRHNLQILHFFRYLVCVLLKGESPIEHRPGYARRSRRF</sequence>
<gene>
    <name evidence="1" type="ORF">L0U88_11835</name>
</gene>
<keyword evidence="2" id="KW-1185">Reference proteome</keyword>
<name>A0ABS9BHX6_9BACT</name>
<dbReference type="RefSeq" id="WP_234866275.1">
    <property type="nucleotide sequence ID" value="NZ_JAKEVY010000003.1"/>
</dbReference>
<comment type="caution">
    <text evidence="1">The sequence shown here is derived from an EMBL/GenBank/DDBJ whole genome shotgun (WGS) entry which is preliminary data.</text>
</comment>
<dbReference type="EMBL" id="JAKEVY010000003">
    <property type="protein sequence ID" value="MCF1715319.1"/>
    <property type="molecule type" value="Genomic_DNA"/>
</dbReference>